<dbReference type="PANTHER" id="PTHR33448">
    <property type="entry name" value="CHLOROPLAST PROTEIN HCF243-RELATED"/>
    <property type="match status" value="1"/>
</dbReference>
<name>A0ABD1VML8_9LAMI</name>
<dbReference type="Proteomes" id="UP001604277">
    <property type="component" value="Unassembled WGS sequence"/>
</dbReference>
<reference evidence="2" key="1">
    <citation type="submission" date="2024-07" db="EMBL/GenBank/DDBJ databases">
        <title>Two chromosome-level genome assemblies of Korean endemic species Abeliophyllum distichum and Forsythia ovata (Oleaceae).</title>
        <authorList>
            <person name="Jang H."/>
        </authorList>
    </citation>
    <scope>NUCLEOTIDE SEQUENCE [LARGE SCALE GENOMIC DNA]</scope>
</reference>
<sequence length="168" mass="19396">MRTNLKDIMSMRSSRRYVLENIEIKDDKIEEKARRESICIPSKNALLLMQCRSDPMKMASLANRFSWDANAASKQEDAMKVEKILIKRLKILKNNYTYKNVKLQMKWMMKFFNKQFEFSVGIILILGSHPRDPVAGSVIRARVLDTPSSFSIDTLASMCHATSWALCL</sequence>
<dbReference type="AlphaFoldDB" id="A0ABD1VML8"/>
<protein>
    <submittedName>
        <fullName evidence="1">Uncharacterized protein</fullName>
    </submittedName>
</protein>
<organism evidence="1 2">
    <name type="scientific">Forsythia ovata</name>
    <dbReference type="NCBI Taxonomy" id="205694"/>
    <lineage>
        <taxon>Eukaryota</taxon>
        <taxon>Viridiplantae</taxon>
        <taxon>Streptophyta</taxon>
        <taxon>Embryophyta</taxon>
        <taxon>Tracheophyta</taxon>
        <taxon>Spermatophyta</taxon>
        <taxon>Magnoliopsida</taxon>
        <taxon>eudicotyledons</taxon>
        <taxon>Gunneridae</taxon>
        <taxon>Pentapetalae</taxon>
        <taxon>asterids</taxon>
        <taxon>lamiids</taxon>
        <taxon>Lamiales</taxon>
        <taxon>Oleaceae</taxon>
        <taxon>Forsythieae</taxon>
        <taxon>Forsythia</taxon>
    </lineage>
</organism>
<dbReference type="PANTHER" id="PTHR33448:SF4">
    <property type="entry name" value="CHLOROPLAST PROTEIN HCF243"/>
    <property type="match status" value="1"/>
</dbReference>
<gene>
    <name evidence="1" type="ORF">Fot_18996</name>
</gene>
<accession>A0ABD1VML8</accession>
<comment type="caution">
    <text evidence="1">The sequence shown here is derived from an EMBL/GenBank/DDBJ whole genome shotgun (WGS) entry which is preliminary data.</text>
</comment>
<proteinExistence type="predicted"/>
<keyword evidence="2" id="KW-1185">Reference proteome</keyword>
<dbReference type="EMBL" id="JBFOLJ010000005">
    <property type="protein sequence ID" value="KAL2537605.1"/>
    <property type="molecule type" value="Genomic_DNA"/>
</dbReference>
<evidence type="ECO:0000313" key="2">
    <source>
        <dbReference type="Proteomes" id="UP001604277"/>
    </source>
</evidence>
<evidence type="ECO:0000313" key="1">
    <source>
        <dbReference type="EMBL" id="KAL2537605.1"/>
    </source>
</evidence>